<dbReference type="Proteomes" id="UP000094526">
    <property type="component" value="Unassembled WGS sequence"/>
</dbReference>
<dbReference type="VEuPathDB" id="FungiDB:CLCR_05238"/>
<accession>A0A1C1CKX7</accession>
<sequence>MGAYTEFVSYVEVNYQGEKYDFALDLVLENEAVLFLGREHSGMPKVIGHVGFDRKNCGSSDGGALTAYVERPLGHRRIQFAFEADARVHGAKPLPPPEKRILVLRFFPGPGVGDDPVVREFVSLHMQVTEGDKFGLERGPSS</sequence>
<dbReference type="VEuPathDB" id="FungiDB:G647_02754"/>
<comment type="caution">
    <text evidence="1">The sequence shown here is derived from an EMBL/GenBank/DDBJ whole genome shotgun (WGS) entry which is preliminary data.</text>
</comment>
<dbReference type="InterPro" id="IPR023375">
    <property type="entry name" value="ADC_dom_sf"/>
</dbReference>
<name>A0A1C1CKX7_9EURO</name>
<gene>
    <name evidence="1" type="ORF">CLCR_05238</name>
</gene>
<dbReference type="GO" id="GO:0016829">
    <property type="term" value="F:lyase activity"/>
    <property type="evidence" value="ECO:0007669"/>
    <property type="project" value="InterPro"/>
</dbReference>
<protein>
    <submittedName>
        <fullName evidence="1">Uncharacterized protein</fullName>
    </submittedName>
</protein>
<organism evidence="1 2">
    <name type="scientific">Cladophialophora carrionii</name>
    <dbReference type="NCBI Taxonomy" id="86049"/>
    <lineage>
        <taxon>Eukaryota</taxon>
        <taxon>Fungi</taxon>
        <taxon>Dikarya</taxon>
        <taxon>Ascomycota</taxon>
        <taxon>Pezizomycotina</taxon>
        <taxon>Eurotiomycetes</taxon>
        <taxon>Chaetothyriomycetidae</taxon>
        <taxon>Chaetothyriales</taxon>
        <taxon>Herpotrichiellaceae</taxon>
        <taxon>Cladophialophora</taxon>
    </lineage>
</organism>
<dbReference type="AlphaFoldDB" id="A0A1C1CKX7"/>
<proteinExistence type="predicted"/>
<dbReference type="InterPro" id="IPR010451">
    <property type="entry name" value="Acetoacetate_decarboxylase"/>
</dbReference>
<dbReference type="Pfam" id="PF06314">
    <property type="entry name" value="ADC"/>
    <property type="match status" value="1"/>
</dbReference>
<evidence type="ECO:0000313" key="2">
    <source>
        <dbReference type="Proteomes" id="UP000094526"/>
    </source>
</evidence>
<keyword evidence="2" id="KW-1185">Reference proteome</keyword>
<reference evidence="2" key="1">
    <citation type="submission" date="2015-07" db="EMBL/GenBank/DDBJ databases">
        <authorList>
            <person name="Teixeira M.M."/>
            <person name="Souza R.C."/>
            <person name="Almeida L.G."/>
            <person name="Vicente V.A."/>
            <person name="de Hoog S."/>
            <person name="Bocca A.L."/>
            <person name="de Almeida S.R."/>
            <person name="Vasconcelos A.T."/>
            <person name="Felipe M.S."/>
        </authorList>
    </citation>
    <scope>NUCLEOTIDE SEQUENCE [LARGE SCALE GENOMIC DNA]</scope>
    <source>
        <strain evidence="2">KSF</strain>
    </source>
</reference>
<evidence type="ECO:0000313" key="1">
    <source>
        <dbReference type="EMBL" id="OCT49178.1"/>
    </source>
</evidence>
<dbReference type="EMBL" id="LGRB01000011">
    <property type="protein sequence ID" value="OCT49178.1"/>
    <property type="molecule type" value="Genomic_DNA"/>
</dbReference>
<dbReference type="Gene3D" id="2.40.400.10">
    <property type="entry name" value="Acetoacetate decarboxylase-like"/>
    <property type="match status" value="1"/>
</dbReference>
<dbReference type="STRING" id="86049.A0A1C1CKX7"/>
<dbReference type="OrthoDB" id="10248817at2759"/>
<dbReference type="SUPFAM" id="SSF160104">
    <property type="entry name" value="Acetoacetate decarboxylase-like"/>
    <property type="match status" value="1"/>
</dbReference>